<dbReference type="AlphaFoldDB" id="A0A6N3EMR7"/>
<dbReference type="EMBL" id="CACRUM010000067">
    <property type="protein sequence ID" value="VYU40091.1"/>
    <property type="molecule type" value="Genomic_DNA"/>
</dbReference>
<protein>
    <recommendedName>
        <fullName evidence="2">Flagellar biosynthesis protein FlgM</fullName>
    </recommendedName>
</protein>
<accession>A0A6N3EMR7</accession>
<evidence type="ECO:0008006" key="2">
    <source>
        <dbReference type="Google" id="ProtNLM"/>
    </source>
</evidence>
<name>A0A6N3EMR7_9FIRM</name>
<gene>
    <name evidence="1" type="ORF">RILFYP67_01848</name>
</gene>
<proteinExistence type="predicted"/>
<evidence type="ECO:0000313" key="1">
    <source>
        <dbReference type="EMBL" id="VYU40091.1"/>
    </source>
</evidence>
<organism evidence="1">
    <name type="scientific">Roseburia intestinalis</name>
    <dbReference type="NCBI Taxonomy" id="166486"/>
    <lineage>
        <taxon>Bacteria</taxon>
        <taxon>Bacillati</taxon>
        <taxon>Bacillota</taxon>
        <taxon>Clostridia</taxon>
        <taxon>Lachnospirales</taxon>
        <taxon>Lachnospiraceae</taxon>
        <taxon>Roseburia</taxon>
    </lineage>
</organism>
<sequence length="236" mass="27323">MKNEIGHIMRKYNVLEYKGPGDELSIDTLYKTLGYACLYKGYGKTINEIPADELTVSLFREAYPQKLFWELERKGYVLEEKYPGIYYVSGNILFPVQIVVSSRLNRSRHSSLRILSENADIEDIRKFLEQTENMKTPRERNNIDAVLQASVSANYEIYQKVRRANGMCEALRELMKDEIEQDVARGEARGEARGIIDTCYDLGLKEDAILERLQKKLNISLKTAQEYLKTFGKQMI</sequence>
<reference evidence="1" key="1">
    <citation type="submission" date="2019-11" db="EMBL/GenBank/DDBJ databases">
        <authorList>
            <person name="Feng L."/>
        </authorList>
    </citation>
    <scope>NUCLEOTIDE SEQUENCE</scope>
    <source>
        <strain evidence="1">RintestinalisLFYP67</strain>
    </source>
</reference>
<dbReference type="RefSeq" id="WP_195522888.1">
    <property type="nucleotide sequence ID" value="NZ_CACRUM010000067.1"/>
</dbReference>